<dbReference type="HAMAP" id="MF_00048">
    <property type="entry name" value="UPF0102"/>
    <property type="match status" value="1"/>
</dbReference>
<dbReference type="Proteomes" id="UP001501326">
    <property type="component" value="Unassembled WGS sequence"/>
</dbReference>
<name>A0ABN3UHE7_9MICO</name>
<proteinExistence type="inferred from homology"/>
<evidence type="ECO:0000313" key="3">
    <source>
        <dbReference type="EMBL" id="GAA2732806.1"/>
    </source>
</evidence>
<dbReference type="NCBIfam" id="TIGR00252">
    <property type="entry name" value="YraN family protein"/>
    <property type="match status" value="1"/>
</dbReference>
<comment type="similarity">
    <text evidence="1 2">Belongs to the UPF0102 family.</text>
</comment>
<dbReference type="SUPFAM" id="SSF52980">
    <property type="entry name" value="Restriction endonuclease-like"/>
    <property type="match status" value="1"/>
</dbReference>
<organism evidence="3 4">
    <name type="scientific">Pedococcus aerophilus</name>
    <dbReference type="NCBI Taxonomy" id="436356"/>
    <lineage>
        <taxon>Bacteria</taxon>
        <taxon>Bacillati</taxon>
        <taxon>Actinomycetota</taxon>
        <taxon>Actinomycetes</taxon>
        <taxon>Micrococcales</taxon>
        <taxon>Intrasporangiaceae</taxon>
        <taxon>Pedococcus</taxon>
    </lineage>
</organism>
<evidence type="ECO:0000256" key="2">
    <source>
        <dbReference type="HAMAP-Rule" id="MF_00048"/>
    </source>
</evidence>
<dbReference type="RefSeq" id="WP_344190772.1">
    <property type="nucleotide sequence ID" value="NZ_BAAARN010000001.1"/>
</dbReference>
<evidence type="ECO:0000256" key="1">
    <source>
        <dbReference type="ARBA" id="ARBA00006738"/>
    </source>
</evidence>
<protein>
    <recommendedName>
        <fullName evidence="2">UPF0102 protein GCM10009867_09510</fullName>
    </recommendedName>
</protein>
<dbReference type="NCBIfam" id="NF009154">
    <property type="entry name" value="PRK12497.3-3"/>
    <property type="match status" value="1"/>
</dbReference>
<dbReference type="InterPro" id="IPR003509">
    <property type="entry name" value="UPF0102_YraN-like"/>
</dbReference>
<dbReference type="Gene3D" id="3.40.1350.10">
    <property type="match status" value="1"/>
</dbReference>
<sequence length="128" mass="14375">MTETTAAPAPDPRRLLGRYGEQLAVRYLTDRGWSVLDRNWRCAHGEIDVVARDGDCLVFCEVKTRTTERFGGAIEAVDHRKAARLRRLAAAWLQSHDERAARVRIDVIGILRPRHGPAQLRHLVGVGS</sequence>
<keyword evidence="4" id="KW-1185">Reference proteome</keyword>
<dbReference type="NCBIfam" id="NF009150">
    <property type="entry name" value="PRK12497.1-3"/>
    <property type="match status" value="1"/>
</dbReference>
<dbReference type="InterPro" id="IPR011335">
    <property type="entry name" value="Restrct_endonuc-II-like"/>
</dbReference>
<dbReference type="EMBL" id="BAAARN010000001">
    <property type="protein sequence ID" value="GAA2732806.1"/>
    <property type="molecule type" value="Genomic_DNA"/>
</dbReference>
<dbReference type="InterPro" id="IPR011856">
    <property type="entry name" value="tRNA_endonuc-like_dom_sf"/>
</dbReference>
<accession>A0ABN3UHE7</accession>
<dbReference type="PANTHER" id="PTHR34039:SF1">
    <property type="entry name" value="UPF0102 PROTEIN YRAN"/>
    <property type="match status" value="1"/>
</dbReference>
<comment type="caution">
    <text evidence="3">The sequence shown here is derived from an EMBL/GenBank/DDBJ whole genome shotgun (WGS) entry which is preliminary data.</text>
</comment>
<reference evidence="3 4" key="1">
    <citation type="journal article" date="2019" name="Int. J. Syst. Evol. Microbiol.">
        <title>The Global Catalogue of Microorganisms (GCM) 10K type strain sequencing project: providing services to taxonomists for standard genome sequencing and annotation.</title>
        <authorList>
            <consortium name="The Broad Institute Genomics Platform"/>
            <consortium name="The Broad Institute Genome Sequencing Center for Infectious Disease"/>
            <person name="Wu L."/>
            <person name="Ma J."/>
        </authorList>
    </citation>
    <scope>NUCLEOTIDE SEQUENCE [LARGE SCALE GENOMIC DNA]</scope>
    <source>
        <strain evidence="3 4">JCM 16378</strain>
    </source>
</reference>
<dbReference type="PANTHER" id="PTHR34039">
    <property type="entry name" value="UPF0102 PROTEIN YRAN"/>
    <property type="match status" value="1"/>
</dbReference>
<dbReference type="Pfam" id="PF02021">
    <property type="entry name" value="UPF0102"/>
    <property type="match status" value="1"/>
</dbReference>
<dbReference type="CDD" id="cd20736">
    <property type="entry name" value="PoNe_Nuclease"/>
    <property type="match status" value="1"/>
</dbReference>
<gene>
    <name evidence="3" type="ORF">GCM10009867_09510</name>
</gene>
<evidence type="ECO:0000313" key="4">
    <source>
        <dbReference type="Proteomes" id="UP001501326"/>
    </source>
</evidence>